<dbReference type="NCBIfam" id="NF008692">
    <property type="entry name" value="PRK11713.1-5"/>
    <property type="match status" value="1"/>
</dbReference>
<dbReference type="Proteomes" id="UP001056429">
    <property type="component" value="Unassembled WGS sequence"/>
</dbReference>
<evidence type="ECO:0000256" key="5">
    <source>
        <dbReference type="ARBA" id="ARBA00022490"/>
    </source>
</evidence>
<dbReference type="InterPro" id="IPR006700">
    <property type="entry name" value="RsmE"/>
</dbReference>
<dbReference type="Pfam" id="PF20260">
    <property type="entry name" value="PUA_4"/>
    <property type="match status" value="1"/>
</dbReference>
<dbReference type="NCBIfam" id="TIGR00046">
    <property type="entry name" value="RsmE family RNA methyltransferase"/>
    <property type="match status" value="1"/>
</dbReference>
<evidence type="ECO:0000256" key="10">
    <source>
        <dbReference type="ARBA" id="ARBA00025699"/>
    </source>
</evidence>
<dbReference type="Pfam" id="PF04452">
    <property type="entry name" value="Methyltrans_RNA"/>
    <property type="match status" value="1"/>
</dbReference>
<dbReference type="InterPro" id="IPR015947">
    <property type="entry name" value="PUA-like_sf"/>
</dbReference>
<gene>
    <name evidence="15" type="ORF">KDK92_13740</name>
</gene>
<keyword evidence="16" id="KW-1185">Reference proteome</keyword>
<dbReference type="EC" id="2.1.1.193" evidence="3 12"/>
<dbReference type="InterPro" id="IPR046887">
    <property type="entry name" value="RsmE_PUA-like"/>
</dbReference>
<feature type="domain" description="Ribosomal RNA small subunit methyltransferase E methyltransferase" evidence="13">
    <location>
        <begin position="72"/>
        <end position="243"/>
    </location>
</feature>
<feature type="domain" description="Ribosomal RNA small subunit methyltransferase E PUA-like" evidence="14">
    <location>
        <begin position="18"/>
        <end position="64"/>
    </location>
</feature>
<evidence type="ECO:0000256" key="1">
    <source>
        <dbReference type="ARBA" id="ARBA00004496"/>
    </source>
</evidence>
<keyword evidence="9 12" id="KW-0949">S-adenosyl-L-methionine</keyword>
<dbReference type="RefSeq" id="WP_250859879.1">
    <property type="nucleotide sequence ID" value="NZ_JAGSOJ010000002.1"/>
</dbReference>
<dbReference type="PANTHER" id="PTHR30027">
    <property type="entry name" value="RIBOSOMAL RNA SMALL SUBUNIT METHYLTRANSFERASE E"/>
    <property type="match status" value="1"/>
</dbReference>
<comment type="similarity">
    <text evidence="2 12">Belongs to the RNA methyltransferase RsmE family.</text>
</comment>
<evidence type="ECO:0000256" key="9">
    <source>
        <dbReference type="ARBA" id="ARBA00022691"/>
    </source>
</evidence>
<evidence type="ECO:0000259" key="13">
    <source>
        <dbReference type="Pfam" id="PF04452"/>
    </source>
</evidence>
<protein>
    <recommendedName>
        <fullName evidence="4 12">Ribosomal RNA small subunit methyltransferase E</fullName>
        <ecNumber evidence="3 12">2.1.1.193</ecNumber>
    </recommendedName>
</protein>
<evidence type="ECO:0000256" key="12">
    <source>
        <dbReference type="PIRNR" id="PIRNR015601"/>
    </source>
</evidence>
<evidence type="ECO:0000313" key="15">
    <source>
        <dbReference type="EMBL" id="MCM1990788.1"/>
    </source>
</evidence>
<reference evidence="15" key="2">
    <citation type="submission" date="2021-04" db="EMBL/GenBank/DDBJ databases">
        <authorList>
            <person name="Dong X."/>
        </authorList>
    </citation>
    <scope>NUCLEOTIDE SEQUENCE</scope>
    <source>
        <strain evidence="15">ZWT</strain>
    </source>
</reference>
<comment type="subcellular location">
    <subcellularLocation>
        <location evidence="1 12">Cytoplasm</location>
    </subcellularLocation>
</comment>
<proteinExistence type="inferred from homology"/>
<sequence>MHKFFVDNKDIIDNVIEIEGEDVKHIFKVLRLKVGDKVVVNNLIGQEFLCELTEVNKKQVLASVIEELEINNESPVQVDLFQGMPKSTKMDLICQKCTELGINSVTPIMTERVVVEKGNWDKKLERWRRITLEACKQSKRTLIPVINEPKEFSELLESIVGYDLVVVPYENKENFGLKGVFKDLRESNSLENIEKVAIIIGPEGGYEEDEINKLSEEGCKIVTLGKRILRTETAGFTALSIIMYELGDLGGIL</sequence>
<dbReference type="InterPro" id="IPR029026">
    <property type="entry name" value="tRNA_m1G_MTases_N"/>
</dbReference>
<comment type="caution">
    <text evidence="15">The sequence shown here is derived from an EMBL/GenBank/DDBJ whole genome shotgun (WGS) entry which is preliminary data.</text>
</comment>
<keyword evidence="7 12" id="KW-0489">Methyltransferase</keyword>
<evidence type="ECO:0000256" key="8">
    <source>
        <dbReference type="ARBA" id="ARBA00022679"/>
    </source>
</evidence>
<accession>A0A9J6P340</accession>
<keyword evidence="6 12" id="KW-0698">rRNA processing</keyword>
<evidence type="ECO:0000256" key="6">
    <source>
        <dbReference type="ARBA" id="ARBA00022552"/>
    </source>
</evidence>
<dbReference type="EMBL" id="JAGSOJ010000002">
    <property type="protein sequence ID" value="MCM1990788.1"/>
    <property type="molecule type" value="Genomic_DNA"/>
</dbReference>
<comment type="function">
    <text evidence="10 12">Specifically methylates the N3 position of the uracil ring of uridine 1498 (m3U1498) in 16S rRNA. Acts on the fully assembled 30S ribosomal subunit.</text>
</comment>
<comment type="catalytic activity">
    <reaction evidence="11 12">
        <text>uridine(1498) in 16S rRNA + S-adenosyl-L-methionine = N(3)-methyluridine(1498) in 16S rRNA + S-adenosyl-L-homocysteine + H(+)</text>
        <dbReference type="Rhea" id="RHEA:42920"/>
        <dbReference type="Rhea" id="RHEA-COMP:10283"/>
        <dbReference type="Rhea" id="RHEA-COMP:10284"/>
        <dbReference type="ChEBI" id="CHEBI:15378"/>
        <dbReference type="ChEBI" id="CHEBI:57856"/>
        <dbReference type="ChEBI" id="CHEBI:59789"/>
        <dbReference type="ChEBI" id="CHEBI:65315"/>
        <dbReference type="ChEBI" id="CHEBI:74502"/>
        <dbReference type="EC" id="2.1.1.193"/>
    </reaction>
</comment>
<dbReference type="Gene3D" id="3.40.1280.10">
    <property type="match status" value="1"/>
</dbReference>
<dbReference type="CDD" id="cd18084">
    <property type="entry name" value="RsmE-like"/>
    <property type="match status" value="1"/>
</dbReference>
<name>A0A9J6P340_9CLOT</name>
<dbReference type="AlphaFoldDB" id="A0A9J6P340"/>
<dbReference type="GO" id="GO:0070042">
    <property type="term" value="F:rRNA (uridine-N3-)-methyltransferase activity"/>
    <property type="evidence" value="ECO:0007669"/>
    <property type="project" value="TreeGrafter"/>
</dbReference>
<dbReference type="PIRSF" id="PIRSF015601">
    <property type="entry name" value="MTase_slr0722"/>
    <property type="match status" value="1"/>
</dbReference>
<dbReference type="PANTHER" id="PTHR30027:SF3">
    <property type="entry name" value="16S RRNA (URACIL(1498)-N(3))-METHYLTRANSFERASE"/>
    <property type="match status" value="1"/>
</dbReference>
<dbReference type="SUPFAM" id="SSF88697">
    <property type="entry name" value="PUA domain-like"/>
    <property type="match status" value="1"/>
</dbReference>
<keyword evidence="8 12" id="KW-0808">Transferase</keyword>
<organism evidence="15 16">
    <name type="scientific">Oceanirhabdus seepicola</name>
    <dbReference type="NCBI Taxonomy" id="2828781"/>
    <lineage>
        <taxon>Bacteria</taxon>
        <taxon>Bacillati</taxon>
        <taxon>Bacillota</taxon>
        <taxon>Clostridia</taxon>
        <taxon>Eubacteriales</taxon>
        <taxon>Clostridiaceae</taxon>
        <taxon>Oceanirhabdus</taxon>
    </lineage>
</organism>
<evidence type="ECO:0000256" key="2">
    <source>
        <dbReference type="ARBA" id="ARBA00005528"/>
    </source>
</evidence>
<dbReference type="InterPro" id="IPR046886">
    <property type="entry name" value="RsmE_MTase_dom"/>
</dbReference>
<dbReference type="GO" id="GO:0005737">
    <property type="term" value="C:cytoplasm"/>
    <property type="evidence" value="ECO:0007669"/>
    <property type="project" value="UniProtKB-SubCell"/>
</dbReference>
<reference evidence="15" key="1">
    <citation type="journal article" date="2021" name="mSystems">
        <title>Bacteria and Archaea Synergistically Convert Glycine Betaine to Biogenic Methane in the Formosa Cold Seep of the South China Sea.</title>
        <authorList>
            <person name="Li L."/>
            <person name="Zhang W."/>
            <person name="Zhang S."/>
            <person name="Song L."/>
            <person name="Sun Q."/>
            <person name="Zhang H."/>
            <person name="Xiang H."/>
            <person name="Dong X."/>
        </authorList>
    </citation>
    <scope>NUCLEOTIDE SEQUENCE</scope>
    <source>
        <strain evidence="15">ZWT</strain>
    </source>
</reference>
<evidence type="ECO:0000256" key="4">
    <source>
        <dbReference type="ARBA" id="ARBA00013673"/>
    </source>
</evidence>
<evidence type="ECO:0000256" key="11">
    <source>
        <dbReference type="ARBA" id="ARBA00047944"/>
    </source>
</evidence>
<dbReference type="GO" id="GO:0070475">
    <property type="term" value="P:rRNA base methylation"/>
    <property type="evidence" value="ECO:0007669"/>
    <property type="project" value="TreeGrafter"/>
</dbReference>
<evidence type="ECO:0000256" key="7">
    <source>
        <dbReference type="ARBA" id="ARBA00022603"/>
    </source>
</evidence>
<evidence type="ECO:0000256" key="3">
    <source>
        <dbReference type="ARBA" id="ARBA00012328"/>
    </source>
</evidence>
<dbReference type="SUPFAM" id="SSF75217">
    <property type="entry name" value="alpha/beta knot"/>
    <property type="match status" value="1"/>
</dbReference>
<dbReference type="InterPro" id="IPR029028">
    <property type="entry name" value="Alpha/beta_knot_MTases"/>
</dbReference>
<keyword evidence="5 12" id="KW-0963">Cytoplasm</keyword>
<evidence type="ECO:0000313" key="16">
    <source>
        <dbReference type="Proteomes" id="UP001056429"/>
    </source>
</evidence>
<evidence type="ECO:0000259" key="14">
    <source>
        <dbReference type="Pfam" id="PF20260"/>
    </source>
</evidence>